<evidence type="ECO:0000256" key="1">
    <source>
        <dbReference type="ARBA" id="ARBA00009995"/>
    </source>
</evidence>
<dbReference type="CDD" id="cd03784">
    <property type="entry name" value="GT1_Gtf-like"/>
    <property type="match status" value="2"/>
</dbReference>
<keyword evidence="3" id="KW-0808">Transferase</keyword>
<dbReference type="PANTHER" id="PTHR48047">
    <property type="entry name" value="GLYCOSYLTRANSFERASE"/>
    <property type="match status" value="1"/>
</dbReference>
<dbReference type="GO" id="GO:0035251">
    <property type="term" value="F:UDP-glucosyltransferase activity"/>
    <property type="evidence" value="ECO:0007669"/>
    <property type="project" value="TreeGrafter"/>
</dbReference>
<sequence length="907" mass="101868">MNVQIIPFPAAEVGLPEGVESVDEIHSPEMMPNFFNALNMLQQPFEELIEALHQDFVVAGMFLPWATESAAKFGIPQIVFHGTSFFALSAGESLKLYKPWEAIPTQTDGKDSKFVIPGLPDKIEMTMSQLSEDYKGETLFSEINEKVRQSEVNNYGVWINSFYELEPAYADHCPGKKSSASDKSERGKKSTIHERYILNWLDSKEPNSVLYVSFGSISRFSNNQLLEIAMGLEISGCSFIWVVRQMKNDDGQIFFPWGFEERIEGKGLIIRDWAPQVLILDHPAVGGFMTHCGRNSMLEGLSAGVPMITWPMFADQFHNEKFITQVIKTGIRVGFEEYTLWVDVEYASLVKSAKINMVVGQFIGEGEEAKEMRKRAKEMSEMAKRSVEEGGSSYANLTTLIEEMKIFTSKKSKPASKMGSEAITDNQQLHAFLFPVMAQGHMIPTVDIARLFAARGLKSTIICTPLNATSISKTTERDRSSGLDINVQTIPFPAAEVGLPQGIESMDKVTSTEMIPKFLSAIALLQQPFEQLLEEHRPDFVIAGMFLPWTTESAAKFGIPRICFHGTSFFSHSVMESLELYKPYEAISVDADPDSSFVIPGLPDKIEMTMSQLPDHLRGKNVFADMMEKTRESEINSYGVLVNSFYELEPAYAEHYRNTLGRKTWHIGPVSLRNTNAIDKAQRGKKSTIDEHYVLNWLNSKEQNSVLYVSFGSVSRVSNNQLLELAMGLENSGYSFIWVVRQIKTDDEESFLPKDFEERIEGTGLIIRDWAPQVLILDHPAVGGFMTHCGWNSILEGICAGVPMITWPMFAEQFYNEKFVTQVIKTGVPLGAKEYSMWIDAKNVSLVKKETIAMVVSQLMGDGEEAKEMQQRAKEIGEMTKMSVEEGGSSYADLTTLIEEMKVYTKK</sequence>
<reference evidence="4 5" key="1">
    <citation type="journal article" date="2018" name="Science">
        <title>The opium poppy genome and morphinan production.</title>
        <authorList>
            <person name="Guo L."/>
            <person name="Winzer T."/>
            <person name="Yang X."/>
            <person name="Li Y."/>
            <person name="Ning Z."/>
            <person name="He Z."/>
            <person name="Teodor R."/>
            <person name="Lu Y."/>
            <person name="Bowser T.A."/>
            <person name="Graham I.A."/>
            <person name="Ye K."/>
        </authorList>
    </citation>
    <scope>NUCLEOTIDE SEQUENCE [LARGE SCALE GENOMIC DNA]</scope>
    <source>
        <strain evidence="5">cv. HN1</strain>
        <tissue evidence="4">Leaves</tissue>
    </source>
</reference>
<dbReference type="InterPro" id="IPR035595">
    <property type="entry name" value="UDP_glycos_trans_CS"/>
</dbReference>
<dbReference type="SUPFAM" id="SSF53756">
    <property type="entry name" value="UDP-Glycosyltransferase/glycogen phosphorylase"/>
    <property type="match status" value="2"/>
</dbReference>
<evidence type="ECO:0000256" key="2">
    <source>
        <dbReference type="ARBA" id="ARBA00022676"/>
    </source>
</evidence>
<dbReference type="EMBL" id="CM010715">
    <property type="protein sequence ID" value="RZC45109.1"/>
    <property type="molecule type" value="Genomic_DNA"/>
</dbReference>
<evidence type="ECO:0000256" key="3">
    <source>
        <dbReference type="ARBA" id="ARBA00022679"/>
    </source>
</evidence>
<dbReference type="Proteomes" id="UP000316621">
    <property type="component" value="Chromosome 1"/>
</dbReference>
<gene>
    <name evidence="4" type="ORF">C5167_038055</name>
</gene>
<dbReference type="Pfam" id="PF00201">
    <property type="entry name" value="UDPGT"/>
    <property type="match status" value="2"/>
</dbReference>
<comment type="similarity">
    <text evidence="1">Belongs to the UDP-glycosyltransferase family.</text>
</comment>
<evidence type="ECO:0000313" key="4">
    <source>
        <dbReference type="EMBL" id="RZC45109.1"/>
    </source>
</evidence>
<evidence type="ECO:0000313" key="5">
    <source>
        <dbReference type="Proteomes" id="UP000316621"/>
    </source>
</evidence>
<dbReference type="PANTHER" id="PTHR48047:SF45">
    <property type="entry name" value="SCOPOLETIN GLUCOSYLTRANSFERASE-LIKE"/>
    <property type="match status" value="1"/>
</dbReference>
<name>A0A4Y7ICJ4_PAPSO</name>
<dbReference type="Gene3D" id="3.40.50.2000">
    <property type="entry name" value="Glycogen Phosphorylase B"/>
    <property type="match status" value="4"/>
</dbReference>
<proteinExistence type="inferred from homology"/>
<dbReference type="OMA" id="HERYILN"/>
<organism evidence="4 5">
    <name type="scientific">Papaver somniferum</name>
    <name type="common">Opium poppy</name>
    <dbReference type="NCBI Taxonomy" id="3469"/>
    <lineage>
        <taxon>Eukaryota</taxon>
        <taxon>Viridiplantae</taxon>
        <taxon>Streptophyta</taxon>
        <taxon>Embryophyta</taxon>
        <taxon>Tracheophyta</taxon>
        <taxon>Spermatophyta</taxon>
        <taxon>Magnoliopsida</taxon>
        <taxon>Ranunculales</taxon>
        <taxon>Papaveraceae</taxon>
        <taxon>Papaveroideae</taxon>
        <taxon>Papaver</taxon>
    </lineage>
</organism>
<accession>A0A4Y7ICJ4</accession>
<dbReference type="Gramene" id="RZC45109">
    <property type="protein sequence ID" value="RZC45109"/>
    <property type="gene ID" value="C5167_038055"/>
</dbReference>
<keyword evidence="2" id="KW-0328">Glycosyltransferase</keyword>
<dbReference type="AlphaFoldDB" id="A0A4Y7ICJ4"/>
<protein>
    <recommendedName>
        <fullName evidence="6">UDP-glycosyltransferases domain-containing protein</fullName>
    </recommendedName>
</protein>
<keyword evidence="5" id="KW-1185">Reference proteome</keyword>
<dbReference type="FunFam" id="3.40.50.2000:FF:000071">
    <property type="entry name" value="Glycosyltransferase"/>
    <property type="match status" value="1"/>
</dbReference>
<dbReference type="PROSITE" id="PS00375">
    <property type="entry name" value="UDPGT"/>
    <property type="match status" value="2"/>
</dbReference>
<dbReference type="FunFam" id="3.40.50.2000:FF:000047">
    <property type="entry name" value="Glycosyltransferase"/>
    <property type="match status" value="2"/>
</dbReference>
<evidence type="ECO:0008006" key="6">
    <source>
        <dbReference type="Google" id="ProtNLM"/>
    </source>
</evidence>
<dbReference type="InterPro" id="IPR002213">
    <property type="entry name" value="UDP_glucos_trans"/>
</dbReference>